<accession>A0A365XZG5</accession>
<dbReference type="Pfam" id="PF13508">
    <property type="entry name" value="Acetyltransf_7"/>
    <property type="match status" value="1"/>
</dbReference>
<dbReference type="Proteomes" id="UP000253410">
    <property type="component" value="Unassembled WGS sequence"/>
</dbReference>
<dbReference type="Gene3D" id="3.40.630.30">
    <property type="match status" value="1"/>
</dbReference>
<proteinExistence type="predicted"/>
<evidence type="ECO:0000313" key="2">
    <source>
        <dbReference type="EMBL" id="RBL91769.1"/>
    </source>
</evidence>
<sequence>MTIHSSSQHANPSLVETWLKGWSLAKGVGLPVPDYDGFRVDVGWADQQIRYVFPAISAGLLHLAQTITEPYIFLKVCAPATAIQPHLPPRWIIQPPGFMMTNHLPDSPPRLHLPDGYRLNIQTETSVITASIYTAEETVAATGHMVIVDDYIIYDRIATDPAHQRRGLGSAVMNALTAQGISMGKNKGILVATSAGKALYETLGWQLYSPYTTAVIPADETYQDAK</sequence>
<dbReference type="PROSITE" id="PS51186">
    <property type="entry name" value="GNAT"/>
    <property type="match status" value="1"/>
</dbReference>
<dbReference type="RefSeq" id="WP_113614369.1">
    <property type="nucleotide sequence ID" value="NZ_QFFJ01000001.1"/>
</dbReference>
<dbReference type="SUPFAM" id="SSF55729">
    <property type="entry name" value="Acyl-CoA N-acyltransferases (Nat)"/>
    <property type="match status" value="1"/>
</dbReference>
<protein>
    <submittedName>
        <fullName evidence="2">GNAT family N-acetyltransferase</fullName>
    </submittedName>
</protein>
<evidence type="ECO:0000313" key="3">
    <source>
        <dbReference type="Proteomes" id="UP000253410"/>
    </source>
</evidence>
<dbReference type="EMBL" id="QFFJ01000001">
    <property type="protein sequence ID" value="RBL91769.1"/>
    <property type="molecule type" value="Genomic_DNA"/>
</dbReference>
<dbReference type="InterPro" id="IPR016181">
    <property type="entry name" value="Acyl_CoA_acyltransferase"/>
</dbReference>
<keyword evidence="3" id="KW-1185">Reference proteome</keyword>
<comment type="caution">
    <text evidence="2">The sequence shown here is derived from an EMBL/GenBank/DDBJ whole genome shotgun (WGS) entry which is preliminary data.</text>
</comment>
<dbReference type="OrthoDB" id="4966223at2"/>
<organism evidence="2 3">
    <name type="scientific">Chitinophaga flava</name>
    <dbReference type="NCBI Taxonomy" id="2259036"/>
    <lineage>
        <taxon>Bacteria</taxon>
        <taxon>Pseudomonadati</taxon>
        <taxon>Bacteroidota</taxon>
        <taxon>Chitinophagia</taxon>
        <taxon>Chitinophagales</taxon>
        <taxon>Chitinophagaceae</taxon>
        <taxon>Chitinophaga</taxon>
    </lineage>
</organism>
<dbReference type="GO" id="GO:0016747">
    <property type="term" value="F:acyltransferase activity, transferring groups other than amino-acyl groups"/>
    <property type="evidence" value="ECO:0007669"/>
    <property type="project" value="InterPro"/>
</dbReference>
<feature type="domain" description="N-acetyltransferase" evidence="1">
    <location>
        <begin position="85"/>
        <end position="226"/>
    </location>
</feature>
<gene>
    <name evidence="2" type="ORF">DF182_03955</name>
</gene>
<dbReference type="AlphaFoldDB" id="A0A365XZG5"/>
<name>A0A365XZG5_9BACT</name>
<keyword evidence="2" id="KW-0808">Transferase</keyword>
<reference evidence="2 3" key="1">
    <citation type="submission" date="2018-05" db="EMBL/GenBank/DDBJ databases">
        <title>Chitinophaga sp. K3CV102501T nov., isolated from isolated from a monsoon evergreen broad-leaved forest soil.</title>
        <authorList>
            <person name="Lv Y."/>
        </authorList>
    </citation>
    <scope>NUCLEOTIDE SEQUENCE [LARGE SCALE GENOMIC DNA]</scope>
    <source>
        <strain evidence="2 3">GDMCC 1.1325</strain>
    </source>
</reference>
<evidence type="ECO:0000259" key="1">
    <source>
        <dbReference type="PROSITE" id="PS51186"/>
    </source>
</evidence>
<dbReference type="InterPro" id="IPR000182">
    <property type="entry name" value="GNAT_dom"/>
</dbReference>
<dbReference type="CDD" id="cd04301">
    <property type="entry name" value="NAT_SF"/>
    <property type="match status" value="1"/>
</dbReference>